<feature type="non-terminal residue" evidence="10">
    <location>
        <position position="1"/>
    </location>
</feature>
<evidence type="ECO:0000256" key="7">
    <source>
        <dbReference type="ARBA" id="ARBA00022884"/>
    </source>
</evidence>
<evidence type="ECO:0000256" key="2">
    <source>
        <dbReference type="ARBA" id="ARBA00004642"/>
    </source>
</evidence>
<evidence type="ECO:0000256" key="9">
    <source>
        <dbReference type="ARBA" id="ARBA00030067"/>
    </source>
</evidence>
<evidence type="ECO:0000313" key="11">
    <source>
        <dbReference type="Proteomes" id="UP001166052"/>
    </source>
</evidence>
<keyword evidence="7" id="KW-0694">RNA-binding</keyword>
<keyword evidence="11" id="KW-1185">Reference proteome</keyword>
<evidence type="ECO:0000256" key="5">
    <source>
        <dbReference type="ARBA" id="ARBA00022448"/>
    </source>
</evidence>
<dbReference type="InterPro" id="IPR009782">
    <property type="entry name" value="FYTTD1"/>
</dbReference>
<organism evidence="10 11">
    <name type="scientific">Polypterus senegalus</name>
    <name type="common">Senegal bichir</name>
    <dbReference type="NCBI Taxonomy" id="55291"/>
    <lineage>
        <taxon>Eukaryota</taxon>
        <taxon>Metazoa</taxon>
        <taxon>Chordata</taxon>
        <taxon>Craniata</taxon>
        <taxon>Vertebrata</taxon>
        <taxon>Euteleostomi</taxon>
        <taxon>Actinopterygii</taxon>
        <taxon>Polypteriformes</taxon>
        <taxon>Polypteridae</taxon>
        <taxon>Polypterus</taxon>
    </lineage>
</organism>
<keyword evidence="5" id="KW-0813">Transport</keyword>
<feature type="non-terminal residue" evidence="10">
    <location>
        <position position="354"/>
    </location>
</feature>
<reference evidence="10" key="1">
    <citation type="journal article" date="2021" name="Cell">
        <title>Tracing the genetic footprints of vertebrate landing in non-teleost ray-finned fishes.</title>
        <authorList>
            <person name="Bi X."/>
            <person name="Wang K."/>
            <person name="Yang L."/>
            <person name="Pan H."/>
            <person name="Jiang H."/>
            <person name="Wei Q."/>
            <person name="Fang M."/>
            <person name="Yu H."/>
            <person name="Zhu C."/>
            <person name="Cai Y."/>
            <person name="He Y."/>
            <person name="Gan X."/>
            <person name="Zeng H."/>
            <person name="Yu D."/>
            <person name="Zhu Y."/>
            <person name="Jiang H."/>
            <person name="Qiu Q."/>
            <person name="Yang H."/>
            <person name="Zhang Y.E."/>
            <person name="Wang W."/>
            <person name="Zhu M."/>
            <person name="He S."/>
            <person name="Zhang G."/>
        </authorList>
    </citation>
    <scope>NUCLEOTIDE SEQUENCE</scope>
    <source>
        <strain evidence="10">Bchr_001</strain>
    </source>
</reference>
<proteinExistence type="inferred from homology"/>
<sequence>MSETAFRSNNEASLNTDQISDAVDKIDMSLDDIIKLNRREQRIARMSGMAQNWHRGPWLQKGIPRKGPQQTKSFNRIGIRGRRLQPPSRRRPQGVLTGLALRKAQPLNKGVSPLNRQAFHMMRARQMLQGRLNTYRQPSGLWMPLSASSSRSGLPANSFRPLMTLPVLQSQKDARQATFLFRRGLTVQTPLHPGSGQSLVSQRTRRWRMTTTNNGILTVSIDNPAARLFAEHLLWGVTWRKKMEGQELGVGTFDRRITAAINYSIQRYVCPSIVPQQIIFFHTFLSSASCYITPITCMSSLTTSINLLLGLPLFLLPDSSIFNILFPIYPASLFCTCPNQLNLASLTLSPNRPT</sequence>
<evidence type="ECO:0000256" key="8">
    <source>
        <dbReference type="ARBA" id="ARBA00023242"/>
    </source>
</evidence>
<comment type="subcellular location">
    <subcellularLocation>
        <location evidence="1">Nucleus speckle</location>
    </subcellularLocation>
    <subcellularLocation>
        <location evidence="2">Nucleus</location>
        <location evidence="2">Nucleoplasm</location>
    </subcellularLocation>
</comment>
<comment type="similarity">
    <text evidence="3">Belongs to the UIF family.</text>
</comment>
<dbReference type="EMBL" id="JAAWVN010020317">
    <property type="protein sequence ID" value="MBN3293175.1"/>
    <property type="molecule type" value="Genomic_DNA"/>
</dbReference>
<gene>
    <name evidence="10" type="primary">Fyttd1</name>
    <name evidence="10" type="ORF">GTO92_0008878</name>
</gene>
<evidence type="ECO:0000313" key="10">
    <source>
        <dbReference type="EMBL" id="MBN3293175.1"/>
    </source>
</evidence>
<keyword evidence="8" id="KW-0539">Nucleus</keyword>
<dbReference type="Proteomes" id="UP001166052">
    <property type="component" value="Unassembled WGS sequence"/>
</dbReference>
<comment type="caution">
    <text evidence="10">The sequence shown here is derived from an EMBL/GenBank/DDBJ whole genome shotgun (WGS) entry which is preliminary data.</text>
</comment>
<keyword evidence="6" id="KW-0509">mRNA transport</keyword>
<accession>A0ABS2Z400</accession>
<dbReference type="PANTHER" id="PTHR21038">
    <property type="entry name" value="40-2-3 PROTEIN-RELATED"/>
    <property type="match status" value="1"/>
</dbReference>
<dbReference type="Pfam" id="PF07078">
    <property type="entry name" value="FYTT"/>
    <property type="match status" value="1"/>
</dbReference>
<protein>
    <recommendedName>
        <fullName evidence="4">UAP56-interacting factor</fullName>
    </recommendedName>
    <alternativeName>
        <fullName evidence="9">Forty-two-three domain-containing protein 1</fullName>
    </alternativeName>
</protein>
<evidence type="ECO:0000256" key="4">
    <source>
        <dbReference type="ARBA" id="ARBA00020622"/>
    </source>
</evidence>
<dbReference type="PANTHER" id="PTHR21038:SF2">
    <property type="entry name" value="UAP56-INTERACTING FACTOR"/>
    <property type="match status" value="1"/>
</dbReference>
<evidence type="ECO:0000256" key="3">
    <source>
        <dbReference type="ARBA" id="ARBA00010722"/>
    </source>
</evidence>
<evidence type="ECO:0000256" key="1">
    <source>
        <dbReference type="ARBA" id="ARBA00004324"/>
    </source>
</evidence>
<evidence type="ECO:0000256" key="6">
    <source>
        <dbReference type="ARBA" id="ARBA00022816"/>
    </source>
</evidence>
<name>A0ABS2Z400_POLSE</name>